<feature type="region of interest" description="Disordered" evidence="1">
    <location>
        <begin position="612"/>
        <end position="643"/>
    </location>
</feature>
<organism evidence="2 3">
    <name type="scientific">Streptomyces showdoensis</name>
    <dbReference type="NCBI Taxonomy" id="68268"/>
    <lineage>
        <taxon>Bacteria</taxon>
        <taxon>Bacillati</taxon>
        <taxon>Actinomycetota</taxon>
        <taxon>Actinomycetes</taxon>
        <taxon>Kitasatosporales</taxon>
        <taxon>Streptomycetaceae</taxon>
        <taxon>Streptomyces</taxon>
    </lineage>
</organism>
<dbReference type="SUPFAM" id="SSF48452">
    <property type="entry name" value="TPR-like"/>
    <property type="match status" value="1"/>
</dbReference>
<feature type="non-terminal residue" evidence="2">
    <location>
        <position position="938"/>
    </location>
</feature>
<dbReference type="Proteomes" id="UP000265325">
    <property type="component" value="Unassembled WGS sequence"/>
</dbReference>
<feature type="region of interest" description="Disordered" evidence="1">
    <location>
        <begin position="303"/>
        <end position="324"/>
    </location>
</feature>
<dbReference type="InterPro" id="IPR011990">
    <property type="entry name" value="TPR-like_helical_dom_sf"/>
</dbReference>
<comment type="caution">
    <text evidence="2">The sequence shown here is derived from an EMBL/GenBank/DDBJ whole genome shotgun (WGS) entry which is preliminary data.</text>
</comment>
<feature type="compositionally biased region" description="Acidic residues" evidence="1">
    <location>
        <begin position="621"/>
        <end position="638"/>
    </location>
</feature>
<dbReference type="Gene3D" id="1.25.40.10">
    <property type="entry name" value="Tetratricopeptide repeat domain"/>
    <property type="match status" value="2"/>
</dbReference>
<reference evidence="2 3" key="1">
    <citation type="submission" date="2015-05" db="EMBL/GenBank/DDBJ databases">
        <title>Draft Genome assembly of Streptomyces showdoensis.</title>
        <authorList>
            <person name="Thapa K.K."/>
            <person name="Metsa-Ketela M."/>
        </authorList>
    </citation>
    <scope>NUCLEOTIDE SEQUENCE [LARGE SCALE GENOMIC DNA]</scope>
    <source>
        <strain evidence="2 3">ATCC 15227</strain>
    </source>
</reference>
<gene>
    <name evidence="2" type="ORF">VO63_22750</name>
</gene>
<evidence type="ECO:0000256" key="1">
    <source>
        <dbReference type="SAM" id="MobiDB-lite"/>
    </source>
</evidence>
<protein>
    <recommendedName>
        <fullName evidence="4">Tetratricopeptide repeat protein</fullName>
    </recommendedName>
</protein>
<keyword evidence="3" id="KW-1185">Reference proteome</keyword>
<dbReference type="AlphaFoldDB" id="A0A2P2GJH6"/>
<proteinExistence type="predicted"/>
<accession>A0A2P2GJH6</accession>
<dbReference type="RefSeq" id="WP_046909759.1">
    <property type="nucleotide sequence ID" value="NZ_LAQS01000036.1"/>
</dbReference>
<dbReference type="OrthoDB" id="3218567at2"/>
<evidence type="ECO:0008006" key="4">
    <source>
        <dbReference type="Google" id="ProtNLM"/>
    </source>
</evidence>
<sequence length="938" mass="101932">MDLPDEVHQQVHAVAGFAYGAVGADIHVFGDGTPVYLLYARDTHGSADPLRRDSAWLRAQPSRMLDARSEIVEFTGREADLAGLRRWRDRLDRSAVRWLHGPGGAGKSRLAARLAAESAEAGWLVVDAVHGTDTHPPAEGSQDLRTDHRTGVLLLVDYADRWPDAHLRWLFHNGLLLGELPARVLLIARSVRPWPALRAQLTRQRRATDLSDHPLGPLSGRQGGERLRMFEAAARSFAAHYPDATAPAAPRPPYQDLARPDFGLTLAVHMAALVAVDARAAGREPPSDLTGMTAYLLDREHDNWRRPPGGQDAGQPALRPPGGHDRYSIDLARTVFTAVLTGPMRRADARPLLDRLLLRTPVDGLLSAHAEHYPPSDPAAAHVLEPMLPDRLAEDYLALTLPGSPVSGHPTDLWSVTAVTRILRRETGNAPPWTSRSLTFLLAAAERWPHIGPDVLFPLLRRDPALAVRGGDAVLAGIAALDSVDLDVLEAVARLVPQRDVRMGAGAGELAARLTTRRLQRAEDPAERSRLHAELSSAHLKADRRAEALVHMEEAVRLAREAAEQDPAHLPGYANALLNLGGSFTHEIPGAHRAVLLQESITLMRAEAERGAAARERREADEEDEQAERGDEGDEGDEGPQRRHGAVLGALGLAYTRLAVAHWETGDLPQAHVALADADRSFTDLVDHDPFRWWSMSDDVGLVSTIRGGLLTTEGRPQEAVEAVEAVVANARRMAGLSPALHGRNLAHSLTMQSTYLWEAGRHAEAVGALLEALHLHRQLAEVSPGDRDALPDRIDQAADRLIALGRHTEAVPLVEEVLALQRERLAVVGPTPGEAAEAAYTAIHKARHYLRGRRGADRLPWGSSAEIDAEAERLVRAADPAGLWHLLRAVPAPDAVRIAHRHGPGHWAPPEDGPGRAAALRLAARSRRPHAVARAAR</sequence>
<evidence type="ECO:0000313" key="3">
    <source>
        <dbReference type="Proteomes" id="UP000265325"/>
    </source>
</evidence>
<dbReference type="EMBL" id="LAQS01000036">
    <property type="protein sequence ID" value="KKZ71660.1"/>
    <property type="molecule type" value="Genomic_DNA"/>
</dbReference>
<name>A0A2P2GJH6_STREW</name>
<evidence type="ECO:0000313" key="2">
    <source>
        <dbReference type="EMBL" id="KKZ71660.1"/>
    </source>
</evidence>